<evidence type="ECO:0000313" key="4">
    <source>
        <dbReference type="EMBL" id="GEU74812.1"/>
    </source>
</evidence>
<name>A0A6L2MPW1_TANCI</name>
<evidence type="ECO:0000259" key="3">
    <source>
        <dbReference type="Pfam" id="PF17919"/>
    </source>
</evidence>
<protein>
    <submittedName>
        <fullName evidence="4">Reverse transcriptase domain-containing protein</fullName>
    </submittedName>
</protein>
<feature type="chain" id="PRO_5026827089" evidence="2">
    <location>
        <begin position="27"/>
        <end position="346"/>
    </location>
</feature>
<gene>
    <name evidence="4" type="ORF">Tci_046790</name>
</gene>
<keyword evidence="4" id="KW-0695">RNA-directed DNA polymerase</keyword>
<dbReference type="Gene3D" id="3.30.70.270">
    <property type="match status" value="1"/>
</dbReference>
<dbReference type="EMBL" id="BKCJ010006956">
    <property type="protein sequence ID" value="GEU74812.1"/>
    <property type="molecule type" value="Genomic_DNA"/>
</dbReference>
<accession>A0A6L2MPW1</accession>
<reference evidence="4" key="1">
    <citation type="journal article" date="2019" name="Sci. Rep.">
        <title>Draft genome of Tanacetum cinerariifolium, the natural source of mosquito coil.</title>
        <authorList>
            <person name="Yamashiro T."/>
            <person name="Shiraishi A."/>
            <person name="Satake H."/>
            <person name="Nakayama K."/>
        </authorList>
    </citation>
    <scope>NUCLEOTIDE SEQUENCE</scope>
</reference>
<dbReference type="InterPro" id="IPR043128">
    <property type="entry name" value="Rev_trsase/Diguanyl_cyclase"/>
</dbReference>
<feature type="signal peptide" evidence="2">
    <location>
        <begin position="1"/>
        <end position="26"/>
    </location>
</feature>
<organism evidence="4">
    <name type="scientific">Tanacetum cinerariifolium</name>
    <name type="common">Dalmatian daisy</name>
    <name type="synonym">Chrysanthemum cinerariifolium</name>
    <dbReference type="NCBI Taxonomy" id="118510"/>
    <lineage>
        <taxon>Eukaryota</taxon>
        <taxon>Viridiplantae</taxon>
        <taxon>Streptophyta</taxon>
        <taxon>Embryophyta</taxon>
        <taxon>Tracheophyta</taxon>
        <taxon>Spermatophyta</taxon>
        <taxon>Magnoliopsida</taxon>
        <taxon>eudicotyledons</taxon>
        <taxon>Gunneridae</taxon>
        <taxon>Pentapetalae</taxon>
        <taxon>asterids</taxon>
        <taxon>campanulids</taxon>
        <taxon>Asterales</taxon>
        <taxon>Asteraceae</taxon>
        <taxon>Asteroideae</taxon>
        <taxon>Anthemideae</taxon>
        <taxon>Anthemidinae</taxon>
        <taxon>Tanacetum</taxon>
    </lineage>
</organism>
<dbReference type="InterPro" id="IPR041577">
    <property type="entry name" value="RT_RNaseH_2"/>
</dbReference>
<dbReference type="SUPFAM" id="SSF56672">
    <property type="entry name" value="DNA/RNA polymerases"/>
    <property type="match status" value="1"/>
</dbReference>
<feature type="domain" description="Reverse transcriptase/retrotransposon-derived protein RNase H-like" evidence="3">
    <location>
        <begin position="210"/>
        <end position="289"/>
    </location>
</feature>
<dbReference type="GO" id="GO:0003964">
    <property type="term" value="F:RNA-directed DNA polymerase activity"/>
    <property type="evidence" value="ECO:0007669"/>
    <property type="project" value="UniProtKB-KW"/>
</dbReference>
<sequence length="346" mass="38408">MGNDSLWVLELLVLFLKLNRFGILLGELGEDQVVSSVIGGILSIEARDMDTKLLSAPESNNTLARCWFRRNVPMTTFRHDKLLTLVADCFWWLALWFCTSWSDDPPCFNWGGIKSPKGFLPSILLLAVIIIAVAIIVTVVLVVVAAIIGVVVVVGDVSSIIKLSFVIIGWAYAFHQDKASSVRVPVANVTLFSSAHLTLKKCIKKSDFRWTTEAEQAFQQLKQHLSKLPLLVTPKPQEELIMYLSATYGAVSAVLMTERGTTQTPIYFISCALHGLELNYSPMEKLVMTRPDVAGRLKKWSIILGEHNITYRPRTSVKGQILAYFLTEMPGDVLQAASAAITQEEP</sequence>
<evidence type="ECO:0000256" key="2">
    <source>
        <dbReference type="SAM" id="SignalP"/>
    </source>
</evidence>
<keyword evidence="4" id="KW-0548">Nucleotidyltransferase</keyword>
<keyword evidence="4" id="KW-0808">Transferase</keyword>
<dbReference type="PANTHER" id="PTHR48475:SF2">
    <property type="entry name" value="RIBONUCLEASE H"/>
    <property type="match status" value="1"/>
</dbReference>
<proteinExistence type="predicted"/>
<comment type="caution">
    <text evidence="4">The sequence shown here is derived from an EMBL/GenBank/DDBJ whole genome shotgun (WGS) entry which is preliminary data.</text>
</comment>
<dbReference type="PANTHER" id="PTHR48475">
    <property type="entry name" value="RIBONUCLEASE H"/>
    <property type="match status" value="1"/>
</dbReference>
<dbReference type="Pfam" id="PF17919">
    <property type="entry name" value="RT_RNaseH_2"/>
    <property type="match status" value="1"/>
</dbReference>
<feature type="transmembrane region" description="Helical" evidence="1">
    <location>
        <begin position="122"/>
        <end position="155"/>
    </location>
</feature>
<dbReference type="InterPro" id="IPR043502">
    <property type="entry name" value="DNA/RNA_pol_sf"/>
</dbReference>
<keyword evidence="1" id="KW-0812">Transmembrane</keyword>
<keyword evidence="1" id="KW-0472">Membrane</keyword>
<keyword evidence="1" id="KW-1133">Transmembrane helix</keyword>
<keyword evidence="2" id="KW-0732">Signal</keyword>
<evidence type="ECO:0000256" key="1">
    <source>
        <dbReference type="SAM" id="Phobius"/>
    </source>
</evidence>
<dbReference type="AlphaFoldDB" id="A0A6L2MPW1"/>